<organism evidence="2 3">
    <name type="scientific">Dentipellis fragilis</name>
    <dbReference type="NCBI Taxonomy" id="205917"/>
    <lineage>
        <taxon>Eukaryota</taxon>
        <taxon>Fungi</taxon>
        <taxon>Dikarya</taxon>
        <taxon>Basidiomycota</taxon>
        <taxon>Agaricomycotina</taxon>
        <taxon>Agaricomycetes</taxon>
        <taxon>Russulales</taxon>
        <taxon>Hericiaceae</taxon>
        <taxon>Dentipellis</taxon>
    </lineage>
</organism>
<feature type="compositionally biased region" description="Basic and acidic residues" evidence="1">
    <location>
        <begin position="257"/>
        <end position="266"/>
    </location>
</feature>
<evidence type="ECO:0000313" key="3">
    <source>
        <dbReference type="Proteomes" id="UP000298327"/>
    </source>
</evidence>
<comment type="caution">
    <text evidence="2">The sequence shown here is derived from an EMBL/GenBank/DDBJ whole genome shotgun (WGS) entry which is preliminary data.</text>
</comment>
<sequence>MVAEAEKSSKKHARSDSAVSNSAMPATKKAKEEPASSDNTTLGNASDLVTSSRDADPATMTLYAWGFEDSPFEDNHELAAITSNLLASLQSCKPEAWVPDEELTNLPELIALSLDADNADNEDDDDDEGDEGDEDDEDGADDAENGDMRILFGPLLDNEYQFAVICGCEPDFSIMEITLAKEKPSSGPSVKVGLRTGDMSDLDGFMAGGCHPLQKEGYTWVTGVRVDKTRAHLRVVQKIISMHMGMKDSVSDPEGEPNDKVEKETDVGQADEAVPKAAV</sequence>
<protein>
    <submittedName>
        <fullName evidence="2">Uncharacterized protein</fullName>
    </submittedName>
</protein>
<feature type="region of interest" description="Disordered" evidence="1">
    <location>
        <begin position="1"/>
        <end position="55"/>
    </location>
</feature>
<gene>
    <name evidence="2" type="ORF">EVG20_g2172</name>
</gene>
<reference evidence="2 3" key="1">
    <citation type="submission" date="2019-02" db="EMBL/GenBank/DDBJ databases">
        <title>Genome sequencing of the rare red list fungi Dentipellis fragilis.</title>
        <authorList>
            <person name="Buettner E."/>
            <person name="Kellner H."/>
        </authorList>
    </citation>
    <scope>NUCLEOTIDE SEQUENCE [LARGE SCALE GENOMIC DNA]</scope>
    <source>
        <strain evidence="2 3">DSM 105465</strain>
    </source>
</reference>
<evidence type="ECO:0000313" key="2">
    <source>
        <dbReference type="EMBL" id="TFY70831.1"/>
    </source>
</evidence>
<proteinExistence type="predicted"/>
<dbReference type="Proteomes" id="UP000298327">
    <property type="component" value="Unassembled WGS sequence"/>
</dbReference>
<feature type="region of interest" description="Disordered" evidence="1">
    <location>
        <begin position="114"/>
        <end position="146"/>
    </location>
</feature>
<dbReference type="OrthoDB" id="10359704at2759"/>
<keyword evidence="3" id="KW-1185">Reference proteome</keyword>
<dbReference type="EMBL" id="SEOQ01000080">
    <property type="protein sequence ID" value="TFY70831.1"/>
    <property type="molecule type" value="Genomic_DNA"/>
</dbReference>
<feature type="region of interest" description="Disordered" evidence="1">
    <location>
        <begin position="246"/>
        <end position="279"/>
    </location>
</feature>
<feature type="compositionally biased region" description="Polar residues" evidence="1">
    <location>
        <begin position="36"/>
        <end position="52"/>
    </location>
</feature>
<evidence type="ECO:0000256" key="1">
    <source>
        <dbReference type="SAM" id="MobiDB-lite"/>
    </source>
</evidence>
<accession>A0A4Y9ZAK7</accession>
<feature type="compositionally biased region" description="Acidic residues" evidence="1">
    <location>
        <begin position="117"/>
        <end position="145"/>
    </location>
</feature>
<name>A0A4Y9ZAK7_9AGAM</name>
<dbReference type="AlphaFoldDB" id="A0A4Y9ZAK7"/>